<dbReference type="RefSeq" id="WP_386801136.1">
    <property type="nucleotide sequence ID" value="NZ_JBHTMU010000001.1"/>
</dbReference>
<protein>
    <submittedName>
        <fullName evidence="3">Glycerate kinase</fullName>
    </submittedName>
</protein>
<name>A0ABW3ZD07_9RHOB</name>
<dbReference type="InterPro" id="IPR037035">
    <property type="entry name" value="GK-like_C_sf"/>
</dbReference>
<keyword evidence="3" id="KW-0418">Kinase</keyword>
<feature type="domain" description="MOFRL-associated" evidence="2">
    <location>
        <begin position="11"/>
        <end position="237"/>
    </location>
</feature>
<dbReference type="InterPro" id="IPR007835">
    <property type="entry name" value="MOFRL"/>
</dbReference>
<accession>A0ABW3ZD07</accession>
<dbReference type="SUPFAM" id="SSF82544">
    <property type="entry name" value="GckA/TtuD-like"/>
    <property type="match status" value="1"/>
</dbReference>
<dbReference type="PANTHER" id="PTHR12227:SF0">
    <property type="entry name" value="GLYCERATE KINASE"/>
    <property type="match status" value="1"/>
</dbReference>
<proteinExistence type="predicted"/>
<dbReference type="Pfam" id="PF13660">
    <property type="entry name" value="DUF4147"/>
    <property type="match status" value="1"/>
</dbReference>
<dbReference type="Proteomes" id="UP001597135">
    <property type="component" value="Unassembled WGS sequence"/>
</dbReference>
<gene>
    <name evidence="3" type="ORF">ACFQ4E_01450</name>
</gene>
<feature type="domain" description="MOFRL" evidence="1">
    <location>
        <begin position="304"/>
        <end position="408"/>
    </location>
</feature>
<evidence type="ECO:0000313" key="4">
    <source>
        <dbReference type="Proteomes" id="UP001597135"/>
    </source>
</evidence>
<organism evidence="3 4">
    <name type="scientific">Litorisediminicola beolgyonensis</name>
    <dbReference type="NCBI Taxonomy" id="1173614"/>
    <lineage>
        <taxon>Bacteria</taxon>
        <taxon>Pseudomonadati</taxon>
        <taxon>Pseudomonadota</taxon>
        <taxon>Alphaproteobacteria</taxon>
        <taxon>Rhodobacterales</taxon>
        <taxon>Paracoccaceae</taxon>
        <taxon>Litorisediminicola</taxon>
    </lineage>
</organism>
<dbReference type="GO" id="GO:0016301">
    <property type="term" value="F:kinase activity"/>
    <property type="evidence" value="ECO:0007669"/>
    <property type="project" value="UniProtKB-KW"/>
</dbReference>
<evidence type="ECO:0000313" key="3">
    <source>
        <dbReference type="EMBL" id="MFD1341081.1"/>
    </source>
</evidence>
<dbReference type="InterPro" id="IPR039760">
    <property type="entry name" value="MOFRL_protein"/>
</dbReference>
<dbReference type="EMBL" id="JBHTMU010000001">
    <property type="protein sequence ID" value="MFD1341081.1"/>
    <property type="molecule type" value="Genomic_DNA"/>
</dbReference>
<dbReference type="PANTHER" id="PTHR12227">
    <property type="entry name" value="GLYCERATE KINASE"/>
    <property type="match status" value="1"/>
</dbReference>
<sequence length="416" mass="42792">MADTDTLRDSARSIFEAGVDAADPARALRRALEAQPFPDARGRRILIAIGKAAPRMMAEALTHISGPHDALVVTHHENTAEVPGATVLRAGHPVPDAAGADAARQVMALLDGATEEDRVIALISGGGSALVPAPAGAMSLADKAKVNELLLAGGLDIVRMNLVRQQLSDLKGGGFLRHAAPAEVTAYILSDVIGDDLRAIASGPTVGPIGGREDAVALLKEEGLWDRLPDAARSHLETARDLPPLPEAHNHLIGSNGQSLDAMAEAARGSGWETRIVSDRLIGDVADAAETVLASFAPVERPTALLFGGETTVEIRGDGRGGRNQELALRVAMGAPDRPGWCFLSGGTDGRDGPTDAAGGVVDAGTASRIAGAGKDAAALLENNDSYAALDAAGDLLRMQATGTNVADLQVLLLTP</sequence>
<evidence type="ECO:0000259" key="2">
    <source>
        <dbReference type="Pfam" id="PF13660"/>
    </source>
</evidence>
<dbReference type="Pfam" id="PF05161">
    <property type="entry name" value="MOFRL"/>
    <property type="match status" value="1"/>
</dbReference>
<dbReference type="Gene3D" id="3.40.1480.10">
    <property type="entry name" value="MOFRL domain"/>
    <property type="match status" value="1"/>
</dbReference>
<comment type="caution">
    <text evidence="3">The sequence shown here is derived from an EMBL/GenBank/DDBJ whole genome shotgun (WGS) entry which is preliminary data.</text>
</comment>
<evidence type="ECO:0000259" key="1">
    <source>
        <dbReference type="Pfam" id="PF05161"/>
    </source>
</evidence>
<dbReference type="Gene3D" id="3.40.50.10180">
    <property type="entry name" value="Glycerate kinase, MOFRL-like N-terminal domain"/>
    <property type="match status" value="1"/>
</dbReference>
<dbReference type="InterPro" id="IPR038614">
    <property type="entry name" value="GK_N_sf"/>
</dbReference>
<keyword evidence="4" id="KW-1185">Reference proteome</keyword>
<keyword evidence="3" id="KW-0808">Transferase</keyword>
<reference evidence="4" key="1">
    <citation type="journal article" date="2019" name="Int. J. Syst. Evol. Microbiol.">
        <title>The Global Catalogue of Microorganisms (GCM) 10K type strain sequencing project: providing services to taxonomists for standard genome sequencing and annotation.</title>
        <authorList>
            <consortium name="The Broad Institute Genomics Platform"/>
            <consortium name="The Broad Institute Genome Sequencing Center for Infectious Disease"/>
            <person name="Wu L."/>
            <person name="Ma J."/>
        </authorList>
    </citation>
    <scope>NUCLEOTIDE SEQUENCE [LARGE SCALE GENOMIC DNA]</scope>
    <source>
        <strain evidence="4">CCUG 62953</strain>
    </source>
</reference>
<dbReference type="InterPro" id="IPR025286">
    <property type="entry name" value="MOFRL_assoc_dom"/>
</dbReference>